<dbReference type="EMBL" id="BMOD01000003">
    <property type="protein sequence ID" value="GGJ28564.1"/>
    <property type="molecule type" value="Genomic_DNA"/>
</dbReference>
<reference evidence="2" key="1">
    <citation type="journal article" date="2019" name="Int. J. Syst. Evol. Microbiol.">
        <title>The Global Catalogue of Microorganisms (GCM) 10K type strain sequencing project: providing services to taxonomists for standard genome sequencing and annotation.</title>
        <authorList>
            <consortium name="The Broad Institute Genomics Platform"/>
            <consortium name="The Broad Institute Genome Sequencing Center for Infectious Disease"/>
            <person name="Wu L."/>
            <person name="Ma J."/>
        </authorList>
    </citation>
    <scope>NUCLEOTIDE SEQUENCE [LARGE SCALE GENOMIC DNA]</scope>
    <source>
        <strain evidence="2">JCM 14370</strain>
    </source>
</reference>
<dbReference type="Proteomes" id="UP000632222">
    <property type="component" value="Unassembled WGS sequence"/>
</dbReference>
<evidence type="ECO:0000313" key="1">
    <source>
        <dbReference type="EMBL" id="GGJ28564.1"/>
    </source>
</evidence>
<accession>A0ABQ2CWS7</accession>
<protein>
    <submittedName>
        <fullName evidence="1">Uncharacterized protein</fullName>
    </submittedName>
</protein>
<name>A0ABQ2CWS7_9DEIO</name>
<comment type="caution">
    <text evidence="1">The sequence shown here is derived from an EMBL/GenBank/DDBJ whole genome shotgun (WGS) entry which is preliminary data.</text>
</comment>
<evidence type="ECO:0000313" key="2">
    <source>
        <dbReference type="Proteomes" id="UP000632222"/>
    </source>
</evidence>
<sequence>MAVIEIQENEQGIPLASWAFQNLLEFIMQQAQNTQLQETAGEAAQVGYLVVGNMPAREITEFHALLLQHIDQVKTLPEAHPEYVQRLKSLAQMISDSFNIS</sequence>
<proteinExistence type="predicted"/>
<organism evidence="1 2">
    <name type="scientific">Deinococcus roseus</name>
    <dbReference type="NCBI Taxonomy" id="392414"/>
    <lineage>
        <taxon>Bacteria</taxon>
        <taxon>Thermotogati</taxon>
        <taxon>Deinococcota</taxon>
        <taxon>Deinococci</taxon>
        <taxon>Deinococcales</taxon>
        <taxon>Deinococcaceae</taxon>
        <taxon>Deinococcus</taxon>
    </lineage>
</organism>
<keyword evidence="2" id="KW-1185">Reference proteome</keyword>
<gene>
    <name evidence="1" type="ORF">GCM10008938_13290</name>
</gene>